<name>A0A8D8QAI0_9HEMI</name>
<dbReference type="EMBL" id="HBUF01244731">
    <property type="protein sequence ID" value="CAG6678088.1"/>
    <property type="molecule type" value="Transcribed_RNA"/>
</dbReference>
<dbReference type="EMBL" id="HBUF01067614">
    <property type="protein sequence ID" value="CAG6628214.1"/>
    <property type="molecule type" value="Transcribed_RNA"/>
</dbReference>
<reference evidence="1" key="1">
    <citation type="submission" date="2021-05" db="EMBL/GenBank/DDBJ databases">
        <authorList>
            <person name="Alioto T."/>
            <person name="Alioto T."/>
            <person name="Gomez Garrido J."/>
        </authorList>
    </citation>
    <scope>NUCLEOTIDE SEQUENCE</scope>
</reference>
<dbReference type="EMBL" id="HBUF01067615">
    <property type="protein sequence ID" value="CAG6628217.1"/>
    <property type="molecule type" value="Transcribed_RNA"/>
</dbReference>
<proteinExistence type="predicted"/>
<dbReference type="EMBL" id="HBUF01067613">
    <property type="protein sequence ID" value="CAG6628209.1"/>
    <property type="molecule type" value="Transcribed_RNA"/>
</dbReference>
<evidence type="ECO:0000313" key="1">
    <source>
        <dbReference type="EMBL" id="CAG6628209.1"/>
    </source>
</evidence>
<dbReference type="EMBL" id="HBUF01244730">
    <property type="protein sequence ID" value="CAG6678084.1"/>
    <property type="molecule type" value="Transcribed_RNA"/>
</dbReference>
<organism evidence="1">
    <name type="scientific">Cacopsylla melanoneura</name>
    <dbReference type="NCBI Taxonomy" id="428564"/>
    <lineage>
        <taxon>Eukaryota</taxon>
        <taxon>Metazoa</taxon>
        <taxon>Ecdysozoa</taxon>
        <taxon>Arthropoda</taxon>
        <taxon>Hexapoda</taxon>
        <taxon>Insecta</taxon>
        <taxon>Pterygota</taxon>
        <taxon>Neoptera</taxon>
        <taxon>Paraneoptera</taxon>
        <taxon>Hemiptera</taxon>
        <taxon>Sternorrhyncha</taxon>
        <taxon>Psylloidea</taxon>
        <taxon>Psyllidae</taxon>
        <taxon>Psyllinae</taxon>
        <taxon>Cacopsylla</taxon>
    </lineage>
</organism>
<sequence>MTLSLLSKMQFYLNLLSHKMSSLNLLLNQPLITLSPTTAMTCSMLSQPNSKVSRSTRRNPQRLIPLVAHLRLGTMELSLHLNNQVTLKVLELMMGLTRSLQWDRHLLLRVPQLQPH</sequence>
<evidence type="ECO:0008006" key="2">
    <source>
        <dbReference type="Google" id="ProtNLM"/>
    </source>
</evidence>
<accession>A0A8D8QAI0</accession>
<protein>
    <recommendedName>
        <fullName evidence="2">Non-structural protein NS-S</fullName>
    </recommendedName>
</protein>
<dbReference type="EMBL" id="HBUF01067612">
    <property type="protein sequence ID" value="CAG6628206.1"/>
    <property type="molecule type" value="Transcribed_RNA"/>
</dbReference>
<dbReference type="AlphaFoldDB" id="A0A8D8QAI0"/>
<dbReference type="EMBL" id="HBUF01244729">
    <property type="protein sequence ID" value="CAG6678080.1"/>
    <property type="molecule type" value="Transcribed_RNA"/>
</dbReference>